<reference evidence="1 2" key="1">
    <citation type="journal article" date="2011" name="J. Bacteriol.">
        <title>Complete genome sequence of Yersinia enterocolitica subsp. palearctica serogroup O:3.</title>
        <authorList>
            <person name="Batzilla J."/>
            <person name="Hoper D."/>
            <person name="Antonenka U."/>
            <person name="Heesemann J."/>
            <person name="Rakin A."/>
        </authorList>
    </citation>
    <scope>NUCLEOTIDE SEQUENCE [LARGE SCALE GENOMIC DNA]</scope>
    <source>
        <strain evidence="2">DSM 13030 / CIP 106945 / Y11</strain>
    </source>
</reference>
<dbReference type="EMBL" id="FR729477">
    <property type="protein sequence ID" value="CBY27389.1"/>
    <property type="molecule type" value="Genomic_DNA"/>
</dbReference>
<dbReference type="AlphaFoldDB" id="A0A0H3NVD2"/>
<accession>A0A0H3NVD2</accession>
<gene>
    <name evidence="1" type="ordered locus">Y11_07921</name>
</gene>
<dbReference type="PATRIC" id="fig|930944.6.peg.780"/>
<protein>
    <submittedName>
        <fullName evidence="1">Uncharacterized protein</fullName>
    </submittedName>
</protein>
<dbReference type="Proteomes" id="UP000008084">
    <property type="component" value="Chromosome"/>
</dbReference>
<organism evidence="1 2">
    <name type="scientific">Yersinia enterocolitica subsp. palearctica serotype O:3 (strain DSM 13030 / CIP 106945 / Y11)</name>
    <dbReference type="NCBI Taxonomy" id="930944"/>
    <lineage>
        <taxon>Bacteria</taxon>
        <taxon>Pseudomonadati</taxon>
        <taxon>Pseudomonadota</taxon>
        <taxon>Gammaproteobacteria</taxon>
        <taxon>Enterobacterales</taxon>
        <taxon>Yersiniaceae</taxon>
        <taxon>Yersinia</taxon>
    </lineage>
</organism>
<proteinExistence type="predicted"/>
<name>A0A0H3NVD2_YERE1</name>
<dbReference type="HOGENOM" id="CLU_3159577_0_0_6"/>
<dbReference type="KEGG" id="yey:Y11_07921"/>
<evidence type="ECO:0000313" key="1">
    <source>
        <dbReference type="EMBL" id="CBY27389.1"/>
    </source>
</evidence>
<evidence type="ECO:0000313" key="2">
    <source>
        <dbReference type="Proteomes" id="UP000008084"/>
    </source>
</evidence>
<sequence>MGRDFYISFFAGHSFHQLSLSLNLLFIFAIQMKNLPENTVNKKLGDEI</sequence>